<evidence type="ECO:0000313" key="2">
    <source>
        <dbReference type="Proteomes" id="UP001237448"/>
    </source>
</evidence>
<dbReference type="PROSITE" id="PS51197">
    <property type="entry name" value="HTH_RRF2_2"/>
    <property type="match status" value="1"/>
</dbReference>
<keyword evidence="1" id="KW-0238">DNA-binding</keyword>
<dbReference type="Proteomes" id="UP001237448">
    <property type="component" value="Unassembled WGS sequence"/>
</dbReference>
<organism evidence="1 2">
    <name type="scientific">Labrys monachus</name>
    <dbReference type="NCBI Taxonomy" id="217067"/>
    <lineage>
        <taxon>Bacteria</taxon>
        <taxon>Pseudomonadati</taxon>
        <taxon>Pseudomonadota</taxon>
        <taxon>Alphaproteobacteria</taxon>
        <taxon>Hyphomicrobiales</taxon>
        <taxon>Xanthobacteraceae</taxon>
        <taxon>Labrys</taxon>
    </lineage>
</organism>
<dbReference type="InterPro" id="IPR000944">
    <property type="entry name" value="Tscrpt_reg_Rrf2"/>
</dbReference>
<comment type="caution">
    <text evidence="1">The sequence shown here is derived from an EMBL/GenBank/DDBJ whole genome shotgun (WGS) entry which is preliminary data.</text>
</comment>
<gene>
    <name evidence="1" type="ORF">J3R73_000441</name>
</gene>
<protein>
    <submittedName>
        <fullName evidence="1">DNA-binding IscR family transcriptional regulator</fullName>
    </submittedName>
</protein>
<dbReference type="Gene3D" id="1.10.10.10">
    <property type="entry name" value="Winged helix-like DNA-binding domain superfamily/Winged helix DNA-binding domain"/>
    <property type="match status" value="1"/>
</dbReference>
<reference evidence="1 2" key="1">
    <citation type="submission" date="2023-07" db="EMBL/GenBank/DDBJ databases">
        <title>Genomic Encyclopedia of Type Strains, Phase IV (KMG-IV): sequencing the most valuable type-strain genomes for metagenomic binning, comparative biology and taxonomic classification.</title>
        <authorList>
            <person name="Goeker M."/>
        </authorList>
    </citation>
    <scope>NUCLEOTIDE SEQUENCE [LARGE SCALE GENOMIC DNA]</scope>
    <source>
        <strain evidence="1 2">DSM 5896</strain>
    </source>
</reference>
<dbReference type="InterPro" id="IPR036388">
    <property type="entry name" value="WH-like_DNA-bd_sf"/>
</dbReference>
<evidence type="ECO:0000313" key="1">
    <source>
        <dbReference type="EMBL" id="MDQ0390649.1"/>
    </source>
</evidence>
<keyword evidence="2" id="KW-1185">Reference proteome</keyword>
<accession>A0ABU0F7R1</accession>
<dbReference type="GO" id="GO:0003677">
    <property type="term" value="F:DNA binding"/>
    <property type="evidence" value="ECO:0007669"/>
    <property type="project" value="UniProtKB-KW"/>
</dbReference>
<sequence>MLDVIAAIDGDKPLFDCREIRGRCAIYEGRSWTPRGVCPIHAVMLEAEAGMRDVLAGHTLAGIAAAVAAKAAPGFGQEIAQWLAGRSGAPRRSREADRRNGADG</sequence>
<dbReference type="EMBL" id="JAUSVK010000001">
    <property type="protein sequence ID" value="MDQ0390649.1"/>
    <property type="molecule type" value="Genomic_DNA"/>
</dbReference>
<name>A0ABU0F7R1_9HYPH</name>
<proteinExistence type="predicted"/>